<feature type="signal peptide" evidence="1">
    <location>
        <begin position="1"/>
        <end position="16"/>
    </location>
</feature>
<evidence type="ECO:0000256" key="1">
    <source>
        <dbReference type="SAM" id="SignalP"/>
    </source>
</evidence>
<reference evidence="2 3" key="1">
    <citation type="submission" date="2020-03" db="EMBL/GenBank/DDBJ databases">
        <title>Draft Genome Sequence of Cudoniella acicularis.</title>
        <authorList>
            <person name="Buettner E."/>
            <person name="Kellner H."/>
        </authorList>
    </citation>
    <scope>NUCLEOTIDE SEQUENCE [LARGE SCALE GENOMIC DNA]</scope>
    <source>
        <strain evidence="2 3">DSM 108380</strain>
    </source>
</reference>
<keyword evidence="3" id="KW-1185">Reference proteome</keyword>
<keyword evidence="1" id="KW-0732">Signal</keyword>
<proteinExistence type="predicted"/>
<evidence type="ECO:0000313" key="2">
    <source>
        <dbReference type="EMBL" id="KAF4630408.1"/>
    </source>
</evidence>
<dbReference type="EMBL" id="JAAMPI010000553">
    <property type="protein sequence ID" value="KAF4630408.1"/>
    <property type="molecule type" value="Genomic_DNA"/>
</dbReference>
<sequence>MKTSFLIGALVASVFANPITSNPRSGLSIGPLPFNELEKQVSALKLTKRGEHSKRQVGGVKFCDQPGLTGNCIYTVYPVATHINPDPDWQGRIMSMEPDYRTQCYVFSTLDCSGSNIFVTAARDLPDGLAKNLRCFWCNPPCATKNME</sequence>
<dbReference type="AlphaFoldDB" id="A0A8H4RJX9"/>
<organism evidence="2 3">
    <name type="scientific">Cudoniella acicularis</name>
    <dbReference type="NCBI Taxonomy" id="354080"/>
    <lineage>
        <taxon>Eukaryota</taxon>
        <taxon>Fungi</taxon>
        <taxon>Dikarya</taxon>
        <taxon>Ascomycota</taxon>
        <taxon>Pezizomycotina</taxon>
        <taxon>Leotiomycetes</taxon>
        <taxon>Helotiales</taxon>
        <taxon>Tricladiaceae</taxon>
        <taxon>Cudoniella</taxon>
    </lineage>
</organism>
<comment type="caution">
    <text evidence="2">The sequence shown here is derived from an EMBL/GenBank/DDBJ whole genome shotgun (WGS) entry which is preliminary data.</text>
</comment>
<accession>A0A8H4RJX9</accession>
<protein>
    <submittedName>
        <fullName evidence="2">Uncharacterized protein</fullName>
    </submittedName>
</protein>
<feature type="chain" id="PRO_5034104515" evidence="1">
    <location>
        <begin position="17"/>
        <end position="148"/>
    </location>
</feature>
<dbReference type="OrthoDB" id="2910287at2759"/>
<dbReference type="Proteomes" id="UP000566819">
    <property type="component" value="Unassembled WGS sequence"/>
</dbReference>
<name>A0A8H4RJX9_9HELO</name>
<evidence type="ECO:0000313" key="3">
    <source>
        <dbReference type="Proteomes" id="UP000566819"/>
    </source>
</evidence>
<gene>
    <name evidence="2" type="ORF">G7Y89_g7733</name>
</gene>